<feature type="region of interest" description="Disordered" evidence="3">
    <location>
        <begin position="492"/>
        <end position="582"/>
    </location>
</feature>
<dbReference type="EMBL" id="BPLF01000003">
    <property type="protein sequence ID" value="GIX64499.1"/>
    <property type="molecule type" value="Genomic_DNA"/>
</dbReference>
<evidence type="ECO:0000256" key="3">
    <source>
        <dbReference type="SAM" id="MobiDB-lite"/>
    </source>
</evidence>
<comment type="caution">
    <text evidence="4">The sequence shown here is derived from an EMBL/GenBank/DDBJ whole genome shotgun (WGS) entry which is preliminary data.</text>
</comment>
<proteinExistence type="predicted"/>
<dbReference type="Proteomes" id="UP001497744">
    <property type="component" value="Unassembled WGS sequence"/>
</dbReference>
<gene>
    <name evidence="4" type="ORF">BcabD6B2_39340</name>
</gene>
<reference evidence="4 5" key="1">
    <citation type="submission" date="2021-06" db="EMBL/GenBank/DDBJ databases">
        <title>Genome sequence of Babesia caballi.</title>
        <authorList>
            <person name="Yamagishi J."/>
            <person name="Kidaka T."/>
            <person name="Ochi A."/>
        </authorList>
    </citation>
    <scope>NUCLEOTIDE SEQUENCE [LARGE SCALE GENOMIC DNA]</scope>
    <source>
        <strain evidence="4">USDA-D6B2</strain>
    </source>
</reference>
<evidence type="ECO:0000256" key="2">
    <source>
        <dbReference type="ARBA" id="ARBA00022737"/>
    </source>
</evidence>
<dbReference type="PANTHER" id="PTHR15454">
    <property type="entry name" value="NISCHARIN RELATED"/>
    <property type="match status" value="1"/>
</dbReference>
<feature type="region of interest" description="Disordered" evidence="3">
    <location>
        <begin position="50"/>
        <end position="91"/>
    </location>
</feature>
<dbReference type="InterPro" id="IPR025875">
    <property type="entry name" value="Leu-rich_rpt_4"/>
</dbReference>
<keyword evidence="5" id="KW-1185">Reference proteome</keyword>
<evidence type="ECO:0000313" key="5">
    <source>
        <dbReference type="Proteomes" id="UP001497744"/>
    </source>
</evidence>
<dbReference type="PROSITE" id="PS51450">
    <property type="entry name" value="LRR"/>
    <property type="match status" value="2"/>
</dbReference>
<evidence type="ECO:0000256" key="1">
    <source>
        <dbReference type="ARBA" id="ARBA00022614"/>
    </source>
</evidence>
<organism evidence="4 5">
    <name type="scientific">Babesia caballi</name>
    <dbReference type="NCBI Taxonomy" id="5871"/>
    <lineage>
        <taxon>Eukaryota</taxon>
        <taxon>Sar</taxon>
        <taxon>Alveolata</taxon>
        <taxon>Apicomplexa</taxon>
        <taxon>Aconoidasida</taxon>
        <taxon>Piroplasmida</taxon>
        <taxon>Babesiidae</taxon>
        <taxon>Babesia</taxon>
    </lineage>
</organism>
<sequence>MTEDTPIRIQRIGVELEAPPDSTALEFHCARIKRIENLEALTALKARHARSGRNFRKDRGAGDQHTTGIPGPLPEQHRGAGEHRTPGKSEVENLGTLANLELLELGSNRIREYDEIRVLTKLKSLWLGRNKLTHMGVPPLPDLSKCSLQNNRIREWDPKIVENCPQLEELYLSFNRLTVVPAFVNQLKRLSILDLGNNGIRRIEVTEPNDSIEELWLNDNLLEDERDIEPLRLFRGLKVLYIERNPIETKLGPGYRNRVLQILPHSIKRNAAERAGRYARARLGCDRLQAGRESRGSGGPVKARQATFRPVTQPPGPRHGAAAVDYFTRLVNSSPKPLVLRSAHHPVALHLLKLANSASYRYGYAVMVQRCQEVPQAGAADQPQADQRALRAARVMQQDIHHVARQPAPAGAAHARRARPRVLREAPVQGLRSPLVREGRGRRGALSAAVAALGKRVARALRGAEQARGGEPRGGDADAHCPRAAVAGSVAAPTWGAGLPRPTGDESFTAGNEAAQRSAAPRGATTEGTRRSGHQARRDSAKPQGARGHSRRREDHQEALPTGRLRQKLHSHVPRPQTTAHQITEVAIPRLESYTPRLRQMLLDPLPTLTHPDLRATRAVRGSGVDPHDAVNRTCTVAAADVILQRQKPAAIVDGAHAARRSPRPATLLRVGRSNVGTFARGGGTIRPSRTTALPAAALDPGAPRPDYHGRAVGHLQTVPHVRRVVAEVHTGVMLYVHHHAGGTHVAPQVAALATPLSPGADGRASQHVSALLHVPQVVRVVGEHRLAVLHTGGLGEGRTSRLLLLQQTLQVHIAEAYHLGVGGADVPQRHLTGTQGLLHSCRHGGEVRTACALGARAKANTATSRLHKQKKHTYQ</sequence>
<dbReference type="SMART" id="SM00369">
    <property type="entry name" value="LRR_TYP"/>
    <property type="match status" value="3"/>
</dbReference>
<dbReference type="SUPFAM" id="SSF52047">
    <property type="entry name" value="RNI-like"/>
    <property type="match status" value="1"/>
</dbReference>
<keyword evidence="2" id="KW-0677">Repeat</keyword>
<dbReference type="SMART" id="SM00365">
    <property type="entry name" value="LRR_SD22"/>
    <property type="match status" value="4"/>
</dbReference>
<dbReference type="RefSeq" id="XP_067716568.1">
    <property type="nucleotide sequence ID" value="XM_067860467.1"/>
</dbReference>
<dbReference type="GeneID" id="94195980"/>
<feature type="region of interest" description="Disordered" evidence="3">
    <location>
        <begin position="403"/>
        <end position="426"/>
    </location>
</feature>
<dbReference type="InterPro" id="IPR003591">
    <property type="entry name" value="Leu-rich_rpt_typical-subtyp"/>
</dbReference>
<accession>A0AAV4M129</accession>
<dbReference type="GO" id="GO:0005737">
    <property type="term" value="C:cytoplasm"/>
    <property type="evidence" value="ECO:0007669"/>
    <property type="project" value="TreeGrafter"/>
</dbReference>
<dbReference type="Pfam" id="PF12799">
    <property type="entry name" value="LRR_4"/>
    <property type="match status" value="1"/>
</dbReference>
<dbReference type="InterPro" id="IPR032675">
    <property type="entry name" value="LRR_dom_sf"/>
</dbReference>
<dbReference type="PANTHER" id="PTHR15454:SF56">
    <property type="entry name" value="PROTEIN PHOSPHATASE 1 REGULATORY SUBUNIT 7-RELATED"/>
    <property type="match status" value="1"/>
</dbReference>
<feature type="region of interest" description="Disordered" evidence="3">
    <location>
        <begin position="290"/>
        <end position="318"/>
    </location>
</feature>
<dbReference type="Gene3D" id="3.80.10.10">
    <property type="entry name" value="Ribonuclease Inhibitor"/>
    <property type="match status" value="2"/>
</dbReference>
<keyword evidence="1" id="KW-0433">Leucine-rich repeat</keyword>
<feature type="compositionally biased region" description="Basic and acidic residues" evidence="3">
    <location>
        <begin position="75"/>
        <end position="91"/>
    </location>
</feature>
<evidence type="ECO:0000313" key="4">
    <source>
        <dbReference type="EMBL" id="GIX64499.1"/>
    </source>
</evidence>
<dbReference type="AlphaFoldDB" id="A0AAV4M129"/>
<dbReference type="InterPro" id="IPR001611">
    <property type="entry name" value="Leu-rich_rpt"/>
</dbReference>
<name>A0AAV4M129_BABCB</name>
<protein>
    <submittedName>
        <fullName evidence="4">Protein phosphatase 1, regulatory (Inhibitor) subunit 7, putative</fullName>
    </submittedName>
</protein>